<name>A0A0F8ZL64_9ZZZZ</name>
<comment type="caution">
    <text evidence="1">The sequence shown here is derived from an EMBL/GenBank/DDBJ whole genome shotgun (WGS) entry which is preliminary data.</text>
</comment>
<organism evidence="1">
    <name type="scientific">marine sediment metagenome</name>
    <dbReference type="NCBI Taxonomy" id="412755"/>
    <lineage>
        <taxon>unclassified sequences</taxon>
        <taxon>metagenomes</taxon>
        <taxon>ecological metagenomes</taxon>
    </lineage>
</organism>
<proteinExistence type="predicted"/>
<evidence type="ECO:0000313" key="1">
    <source>
        <dbReference type="EMBL" id="KKK94558.1"/>
    </source>
</evidence>
<dbReference type="AlphaFoldDB" id="A0A0F8ZL64"/>
<gene>
    <name evidence="1" type="ORF">LCGC14_2681630</name>
</gene>
<accession>A0A0F8ZL64</accession>
<dbReference type="EMBL" id="LAZR01047290">
    <property type="protein sequence ID" value="KKK94558.1"/>
    <property type="molecule type" value="Genomic_DNA"/>
</dbReference>
<reference evidence="1" key="1">
    <citation type="journal article" date="2015" name="Nature">
        <title>Complex archaea that bridge the gap between prokaryotes and eukaryotes.</title>
        <authorList>
            <person name="Spang A."/>
            <person name="Saw J.H."/>
            <person name="Jorgensen S.L."/>
            <person name="Zaremba-Niedzwiedzka K."/>
            <person name="Martijn J."/>
            <person name="Lind A.E."/>
            <person name="van Eijk R."/>
            <person name="Schleper C."/>
            <person name="Guy L."/>
            <person name="Ettema T.J."/>
        </authorList>
    </citation>
    <scope>NUCLEOTIDE SEQUENCE</scope>
</reference>
<protein>
    <submittedName>
        <fullName evidence="1">Uncharacterized protein</fullName>
    </submittedName>
</protein>
<sequence length="82" mass="9552">MSLRLEGEDTNIYVKGKYFQQCKYLLLNIPISQISSFKQIKSIDEAAEDLDHDLDPFIDEEGNIYRNDRIPPEAEFWGHCSV</sequence>